<reference evidence="1 2" key="1">
    <citation type="submission" date="2016-02" db="EMBL/GenBank/DDBJ databases">
        <title>Draft genome sequence of Thermodesulfatator sp. S606.</title>
        <authorList>
            <person name="Lai Q."/>
            <person name="Cao J."/>
            <person name="Dupont S."/>
            <person name="Shao Z."/>
            <person name="Jebbar M."/>
            <person name="Alain K."/>
        </authorList>
    </citation>
    <scope>NUCLEOTIDE SEQUENCE [LARGE SCALE GENOMIC DNA]</scope>
    <source>
        <strain evidence="1 2">S606</strain>
    </source>
</reference>
<name>A0A177E7E2_9BACT</name>
<evidence type="ECO:0000313" key="1">
    <source>
        <dbReference type="EMBL" id="OAG27708.1"/>
    </source>
</evidence>
<proteinExistence type="predicted"/>
<dbReference type="AlphaFoldDB" id="A0A177E7E2"/>
<comment type="caution">
    <text evidence="1">The sequence shown here is derived from an EMBL/GenBank/DDBJ whole genome shotgun (WGS) entry which is preliminary data.</text>
</comment>
<gene>
    <name evidence="1" type="ORF">TH606_05375</name>
</gene>
<dbReference type="Proteomes" id="UP000076964">
    <property type="component" value="Unassembled WGS sequence"/>
</dbReference>
<evidence type="ECO:0000313" key="2">
    <source>
        <dbReference type="Proteomes" id="UP000076964"/>
    </source>
</evidence>
<dbReference type="Gene3D" id="3.40.50.10610">
    <property type="entry name" value="ABC-type transport auxiliary lipoprotein component"/>
    <property type="match status" value="1"/>
</dbReference>
<organism evidence="1 2">
    <name type="scientific">Thermodesulfatator autotrophicus</name>
    <dbReference type="NCBI Taxonomy" id="1795632"/>
    <lineage>
        <taxon>Bacteria</taxon>
        <taxon>Pseudomonadati</taxon>
        <taxon>Thermodesulfobacteriota</taxon>
        <taxon>Thermodesulfobacteria</taxon>
        <taxon>Thermodesulfobacteriales</taxon>
        <taxon>Thermodesulfatatoraceae</taxon>
        <taxon>Thermodesulfatator</taxon>
    </lineage>
</organism>
<dbReference type="OrthoDB" id="5405093at2"/>
<keyword evidence="2" id="KW-1185">Reference proteome</keyword>
<dbReference type="STRING" id="1795632.TH606_05375"/>
<dbReference type="EMBL" id="LSFI01000021">
    <property type="protein sequence ID" value="OAG27708.1"/>
    <property type="molecule type" value="Genomic_DNA"/>
</dbReference>
<sequence length="501" mass="57999">MIYFIIKMKCFFLFVFIFLSFLGVSNANSKIVVLPFEDLSEDINGINFEIPTLIAESLKENNIVTISPKEVLPFLAKNRIRWVGWLDRITAIKLAKKYQASLIMVGTITEINKNGSTSSLGITVQLIRPKDYSIVWSKTIISSSEEEISFLDLKTMDYYAVKQEVIRTLISSLPVNVKRSIYEPPEVQISEVFVSPRKIKGNEIITCAVRLDLSGPLPQKVYFLWKNKKIEAQKKDSLYIARWNAPEKEGRYFINLELYWPNLGLKKKMFLSDFRVDNTPPDIGLKILKGKNINGKLVFNKYIYCIASLKRPEPIARWLFEVVDKKSQKVLFKEDRPGPLPKKFVWKGKDNQGYLLPSGPYIIRLKVWDLAGNIGQVQKEVLFVRNAPQINLLAEKRNNNKIDIKLSLSNHLLPIDYIKLEIWDEEGNLLKEVSITGKEIEINKNIFLQMKKNKKVYYSLEVRDIVGNKRTIKNFPLSTILIQAKKENKKKEKKSIWIEDF</sequence>
<accession>A0A177E7E2</accession>
<dbReference type="RefSeq" id="WP_068541899.1">
    <property type="nucleotide sequence ID" value="NZ_LSFI01000021.1"/>
</dbReference>
<protein>
    <recommendedName>
        <fullName evidence="3">FlgD Ig-like domain-containing protein</fullName>
    </recommendedName>
</protein>
<evidence type="ECO:0008006" key="3">
    <source>
        <dbReference type="Google" id="ProtNLM"/>
    </source>
</evidence>